<keyword evidence="2" id="KW-0597">Phosphoprotein</keyword>
<dbReference type="InterPro" id="IPR032675">
    <property type="entry name" value="LRR_dom_sf"/>
</dbReference>
<comment type="caution">
    <text evidence="13">The sequence shown here is derived from an EMBL/GenBank/DDBJ whole genome shotgun (WGS) entry which is preliminary data.</text>
</comment>
<evidence type="ECO:0000259" key="12">
    <source>
        <dbReference type="PROSITE" id="PS50011"/>
    </source>
</evidence>
<keyword evidence="3" id="KW-0433">Leucine-rich repeat</keyword>
<reference evidence="13 14" key="1">
    <citation type="submission" date="2024-06" db="EMBL/GenBank/DDBJ databases">
        <title>A chromosome level genome sequence of Diviner's sage (Salvia divinorum).</title>
        <authorList>
            <person name="Ford S.A."/>
            <person name="Ro D.-K."/>
            <person name="Ness R.W."/>
            <person name="Phillips M.A."/>
        </authorList>
    </citation>
    <scope>NUCLEOTIDE SEQUENCE [LARGE SCALE GENOMIC DNA]</scope>
    <source>
        <strain evidence="13">SAF-2024a</strain>
        <tissue evidence="13">Leaf</tissue>
    </source>
</reference>
<evidence type="ECO:0000256" key="4">
    <source>
        <dbReference type="ARBA" id="ARBA00022692"/>
    </source>
</evidence>
<feature type="region of interest" description="Disordered" evidence="9">
    <location>
        <begin position="419"/>
        <end position="444"/>
    </location>
</feature>
<keyword evidence="7 10" id="KW-1133">Transmembrane helix</keyword>
<evidence type="ECO:0000256" key="11">
    <source>
        <dbReference type="SAM" id="SignalP"/>
    </source>
</evidence>
<keyword evidence="14" id="KW-1185">Reference proteome</keyword>
<evidence type="ECO:0000256" key="9">
    <source>
        <dbReference type="SAM" id="MobiDB-lite"/>
    </source>
</evidence>
<evidence type="ECO:0000256" key="2">
    <source>
        <dbReference type="ARBA" id="ARBA00022553"/>
    </source>
</evidence>
<feature type="domain" description="Protein kinase" evidence="12">
    <location>
        <begin position="468"/>
        <end position="769"/>
    </location>
</feature>
<evidence type="ECO:0000256" key="7">
    <source>
        <dbReference type="ARBA" id="ARBA00022989"/>
    </source>
</evidence>
<keyword evidence="6" id="KW-0677">Repeat</keyword>
<dbReference type="PANTHER" id="PTHR48007">
    <property type="entry name" value="LEUCINE-RICH REPEAT RECEPTOR-LIKE PROTEIN KINASE PXC1"/>
    <property type="match status" value="1"/>
</dbReference>
<keyword evidence="4 10" id="KW-0812">Transmembrane</keyword>
<proteinExistence type="predicted"/>
<protein>
    <submittedName>
        <fullName evidence="13">LRR receptor-like serine/threonine-protein kinase</fullName>
    </submittedName>
</protein>
<sequence>MITSIHLPFFSLLLLLSQLPPSSPLNLDGTLLLSFKYSILSDPLSLLYNWDYNDATPCVWTGVACAQVVDNLGFPELFRVTGLTLSNASIAGNIPEDLGFLPHLTTLDLSSNFFSGALPRSLFNASRLRAIDLSGNAFSGSIPELAADAAISFLNLSDNKLSGNVPRTVALSPNLTVVSLRRNYLSGEIPAGIGSVRFLDISSNLLNGSLPSGFGGGSLRYLNLSSNRIAGAIPPDFAARIPANTSIDVSFNRLSGEIPASVALLNQKKEAYAGNVDLCGKPVEKLCMVPSTLSSPPNVTAANASSSAAAIAAIPKTIGSSRQPDSAAGGNGIAAQRHGLKPGVVAGIAVVPLAAVGVLSALILYIYQMKKKKNVAADKGGGGCSTPAANTYEFKKDSDVKETRTLPIWPCLTVTNAEETSEASVSDSDTNVDDHQHDPAVESRQPKRKRLLVMVDGETQLELEALFKASAYVLGSSGATIVYKAVLQDGTAFAVRRIGEGGGVGKVKEFEQQFKAVAKLRHRNLLRLRGFYWGEDEKLVISDYVSNGSLANVGVRKIGSSPHHLPFMTRLSIVKGVARGLTYIHDKKNVHGNIKPSNILLTADMEPVISDFGLHGLIYGKHARKFDGPVQHFGNMRSTALQLNPHETGNPYMGPAMFVGCTSPYHAPESLNNPKPNPKWDVYSFGILLLELLTGKVFSDRDLRQWTVGSVAENPDRVLRMADVAIRGDVAAHEEGMVAWFKLGFSCASLVPQKRPCMRDALHVLEKYPCCFK</sequence>
<evidence type="ECO:0000313" key="14">
    <source>
        <dbReference type="Proteomes" id="UP001567538"/>
    </source>
</evidence>
<feature type="signal peptide" evidence="11">
    <location>
        <begin position="1"/>
        <end position="24"/>
    </location>
</feature>
<feature type="compositionally biased region" description="Polar residues" evidence="9">
    <location>
        <begin position="419"/>
        <end position="429"/>
    </location>
</feature>
<dbReference type="PROSITE" id="PS50011">
    <property type="entry name" value="PROTEIN_KINASE_DOM"/>
    <property type="match status" value="1"/>
</dbReference>
<evidence type="ECO:0000256" key="3">
    <source>
        <dbReference type="ARBA" id="ARBA00022614"/>
    </source>
</evidence>
<keyword evidence="8 10" id="KW-0472">Membrane</keyword>
<dbReference type="Gene3D" id="3.80.10.10">
    <property type="entry name" value="Ribonuclease Inhibitor"/>
    <property type="match status" value="2"/>
</dbReference>
<name>A0ABD1FRU0_SALDI</name>
<dbReference type="AlphaFoldDB" id="A0ABD1FRU0"/>
<evidence type="ECO:0000313" key="13">
    <source>
        <dbReference type="EMBL" id="KAL1534568.1"/>
    </source>
</evidence>
<dbReference type="SUPFAM" id="SSF56112">
    <property type="entry name" value="Protein kinase-like (PK-like)"/>
    <property type="match status" value="1"/>
</dbReference>
<feature type="compositionally biased region" description="Basic and acidic residues" evidence="9">
    <location>
        <begin position="432"/>
        <end position="444"/>
    </location>
</feature>
<accession>A0ABD1FRU0</accession>
<feature type="chain" id="PRO_5044800040" evidence="11">
    <location>
        <begin position="25"/>
        <end position="773"/>
    </location>
</feature>
<dbReference type="FunFam" id="3.80.10.10:FF:000722">
    <property type="entry name" value="Leucine-rich repeat receptor-like protein kinase"/>
    <property type="match status" value="1"/>
</dbReference>
<feature type="transmembrane region" description="Helical" evidence="10">
    <location>
        <begin position="344"/>
        <end position="367"/>
    </location>
</feature>
<evidence type="ECO:0000256" key="1">
    <source>
        <dbReference type="ARBA" id="ARBA00004167"/>
    </source>
</evidence>
<keyword evidence="5 11" id="KW-0732">Signal</keyword>
<organism evidence="13 14">
    <name type="scientific">Salvia divinorum</name>
    <name type="common">Maria pastora</name>
    <name type="synonym">Diviner's sage</name>
    <dbReference type="NCBI Taxonomy" id="28513"/>
    <lineage>
        <taxon>Eukaryota</taxon>
        <taxon>Viridiplantae</taxon>
        <taxon>Streptophyta</taxon>
        <taxon>Embryophyta</taxon>
        <taxon>Tracheophyta</taxon>
        <taxon>Spermatophyta</taxon>
        <taxon>Magnoliopsida</taxon>
        <taxon>eudicotyledons</taxon>
        <taxon>Gunneridae</taxon>
        <taxon>Pentapetalae</taxon>
        <taxon>asterids</taxon>
        <taxon>lamiids</taxon>
        <taxon>Lamiales</taxon>
        <taxon>Lamiaceae</taxon>
        <taxon>Nepetoideae</taxon>
        <taxon>Mentheae</taxon>
        <taxon>Salviinae</taxon>
        <taxon>Salvia</taxon>
        <taxon>Salvia subgen. Calosphace</taxon>
    </lineage>
</organism>
<dbReference type="Pfam" id="PF08263">
    <property type="entry name" value="LRRNT_2"/>
    <property type="match status" value="1"/>
</dbReference>
<dbReference type="PANTHER" id="PTHR48007:SF47">
    <property type="entry name" value="PROTEIN KINASE DOMAIN-CONTAINING PROTEIN"/>
    <property type="match status" value="1"/>
</dbReference>
<dbReference type="SUPFAM" id="SSF52058">
    <property type="entry name" value="L domain-like"/>
    <property type="match status" value="1"/>
</dbReference>
<dbReference type="Gene3D" id="1.10.510.10">
    <property type="entry name" value="Transferase(Phosphotransferase) domain 1"/>
    <property type="match status" value="1"/>
</dbReference>
<dbReference type="InterPro" id="IPR011009">
    <property type="entry name" value="Kinase-like_dom_sf"/>
</dbReference>
<dbReference type="InterPro" id="IPR013210">
    <property type="entry name" value="LRR_N_plant-typ"/>
</dbReference>
<dbReference type="InterPro" id="IPR000719">
    <property type="entry name" value="Prot_kinase_dom"/>
</dbReference>
<dbReference type="InterPro" id="IPR001611">
    <property type="entry name" value="Leu-rich_rpt"/>
</dbReference>
<comment type="subcellular location">
    <subcellularLocation>
        <location evidence="1">Membrane</location>
        <topology evidence="1">Single-pass membrane protein</topology>
    </subcellularLocation>
</comment>
<evidence type="ECO:0000256" key="6">
    <source>
        <dbReference type="ARBA" id="ARBA00022737"/>
    </source>
</evidence>
<dbReference type="Proteomes" id="UP001567538">
    <property type="component" value="Unassembled WGS sequence"/>
</dbReference>
<evidence type="ECO:0000256" key="5">
    <source>
        <dbReference type="ARBA" id="ARBA00022729"/>
    </source>
</evidence>
<gene>
    <name evidence="13" type="ORF">AAHA92_30734</name>
</gene>
<evidence type="ECO:0000256" key="8">
    <source>
        <dbReference type="ARBA" id="ARBA00023136"/>
    </source>
</evidence>
<dbReference type="GO" id="GO:0016020">
    <property type="term" value="C:membrane"/>
    <property type="evidence" value="ECO:0007669"/>
    <property type="project" value="UniProtKB-SubCell"/>
</dbReference>
<dbReference type="EMBL" id="JBEAFC010000012">
    <property type="protein sequence ID" value="KAL1534568.1"/>
    <property type="molecule type" value="Genomic_DNA"/>
</dbReference>
<dbReference type="FunFam" id="3.80.10.10:FF:000400">
    <property type="entry name" value="Nuclear pore complex protein NUP107"/>
    <property type="match status" value="1"/>
</dbReference>
<dbReference type="InterPro" id="IPR046959">
    <property type="entry name" value="PRK1-6/SRF4-like"/>
</dbReference>
<dbReference type="Pfam" id="PF00069">
    <property type="entry name" value="Pkinase"/>
    <property type="match status" value="1"/>
</dbReference>
<dbReference type="Gene3D" id="3.30.200.20">
    <property type="entry name" value="Phosphorylase Kinase, domain 1"/>
    <property type="match status" value="1"/>
</dbReference>
<dbReference type="Pfam" id="PF00560">
    <property type="entry name" value="LRR_1"/>
    <property type="match status" value="3"/>
</dbReference>
<evidence type="ECO:0000256" key="10">
    <source>
        <dbReference type="SAM" id="Phobius"/>
    </source>
</evidence>